<dbReference type="AlphaFoldDB" id="A0A2H0NHB2"/>
<protein>
    <recommendedName>
        <fullName evidence="1">Integrase catalytic domain-containing protein</fullName>
    </recommendedName>
</protein>
<evidence type="ECO:0000259" key="1">
    <source>
        <dbReference type="PROSITE" id="PS50994"/>
    </source>
</evidence>
<dbReference type="InterPro" id="IPR009057">
    <property type="entry name" value="Homeodomain-like_sf"/>
</dbReference>
<dbReference type="EMBL" id="PCWS01000091">
    <property type="protein sequence ID" value="PIR08250.1"/>
    <property type="molecule type" value="Genomic_DNA"/>
</dbReference>
<organism evidence="2 3">
    <name type="scientific">Candidatus Gottesmanbacteria bacterium CG11_big_fil_rev_8_21_14_0_20_37_11</name>
    <dbReference type="NCBI Taxonomy" id="1974575"/>
    <lineage>
        <taxon>Bacteria</taxon>
        <taxon>Candidatus Gottesmaniibacteriota</taxon>
    </lineage>
</organism>
<dbReference type="Pfam" id="PF00665">
    <property type="entry name" value="rve"/>
    <property type="match status" value="1"/>
</dbReference>
<dbReference type="PROSITE" id="PS50994">
    <property type="entry name" value="INTEGRASE"/>
    <property type="match status" value="1"/>
</dbReference>
<dbReference type="GO" id="GO:0003676">
    <property type="term" value="F:nucleic acid binding"/>
    <property type="evidence" value="ECO:0007669"/>
    <property type="project" value="InterPro"/>
</dbReference>
<dbReference type="SUPFAM" id="SSF53098">
    <property type="entry name" value="Ribonuclease H-like"/>
    <property type="match status" value="1"/>
</dbReference>
<feature type="domain" description="Integrase catalytic" evidence="1">
    <location>
        <begin position="174"/>
        <end position="314"/>
    </location>
</feature>
<dbReference type="InterPro" id="IPR001584">
    <property type="entry name" value="Integrase_cat-core"/>
</dbReference>
<reference evidence="2 3" key="1">
    <citation type="submission" date="2017-09" db="EMBL/GenBank/DDBJ databases">
        <title>Depth-based differentiation of microbial function through sediment-hosted aquifers and enrichment of novel symbionts in the deep terrestrial subsurface.</title>
        <authorList>
            <person name="Probst A.J."/>
            <person name="Ladd B."/>
            <person name="Jarett J.K."/>
            <person name="Geller-Mcgrath D.E."/>
            <person name="Sieber C.M."/>
            <person name="Emerson J.B."/>
            <person name="Anantharaman K."/>
            <person name="Thomas B.C."/>
            <person name="Malmstrom R."/>
            <person name="Stieglmeier M."/>
            <person name="Klingl A."/>
            <person name="Woyke T."/>
            <person name="Ryan C.M."/>
            <person name="Banfield J.F."/>
        </authorList>
    </citation>
    <scope>NUCLEOTIDE SEQUENCE [LARGE SCALE GENOMIC DNA]</scope>
    <source>
        <strain evidence="2">CG11_big_fil_rev_8_21_14_0_20_37_11</strain>
    </source>
</reference>
<comment type="caution">
    <text evidence="2">The sequence shown here is derived from an EMBL/GenBank/DDBJ whole genome shotgun (WGS) entry which is preliminary data.</text>
</comment>
<gene>
    <name evidence="2" type="ORF">COV53_04080</name>
</gene>
<dbReference type="Gene3D" id="3.30.420.10">
    <property type="entry name" value="Ribonuclease H-like superfamily/Ribonuclease H"/>
    <property type="match status" value="1"/>
</dbReference>
<dbReference type="GO" id="GO:0015074">
    <property type="term" value="P:DNA integration"/>
    <property type="evidence" value="ECO:0007669"/>
    <property type="project" value="InterPro"/>
</dbReference>
<proteinExistence type="predicted"/>
<evidence type="ECO:0000313" key="3">
    <source>
        <dbReference type="Proteomes" id="UP000230707"/>
    </source>
</evidence>
<sequence>FHPWSWQGTHYKREHFDSDASYWRYWAKRLNLSLSARLRLEWMVFYYFEAKKSGAKTARHFGIARQIFVKWKKRFKSNDLISLEDKSRKPHHKRCWTVTDEEEKNIILLRKKHMKWGKDKLQRRYRKVFSIHISTNKIQKVINKYNLYPDPTDHKKKLKRRLKRRNKIYIHTFEKEKKLGFLWHTDSVIIWWYGARRVIFTAIEECTKIAYARAYTTNSSKNAKDFLERLLYLANSQVRHIHHDNGSEFYGQFEEACNELGIQQIFSRARTPKDNPALERFNWTIQDEWLSQSLYGLDDIPLVNHDLTTWLIEY</sequence>
<dbReference type="InterPro" id="IPR012337">
    <property type="entry name" value="RNaseH-like_sf"/>
</dbReference>
<dbReference type="SUPFAM" id="SSF46689">
    <property type="entry name" value="Homeodomain-like"/>
    <property type="match status" value="1"/>
</dbReference>
<dbReference type="InterPro" id="IPR036397">
    <property type="entry name" value="RNaseH_sf"/>
</dbReference>
<evidence type="ECO:0000313" key="2">
    <source>
        <dbReference type="EMBL" id="PIR08250.1"/>
    </source>
</evidence>
<feature type="non-terminal residue" evidence="2">
    <location>
        <position position="1"/>
    </location>
</feature>
<accession>A0A2H0NHB2</accession>
<dbReference type="Proteomes" id="UP000230707">
    <property type="component" value="Unassembled WGS sequence"/>
</dbReference>
<feature type="non-terminal residue" evidence="2">
    <location>
        <position position="314"/>
    </location>
</feature>
<name>A0A2H0NHB2_9BACT</name>
<dbReference type="Pfam" id="PF13565">
    <property type="entry name" value="HTH_32"/>
    <property type="match status" value="1"/>
</dbReference>